<evidence type="ECO:0000313" key="3">
    <source>
        <dbReference type="Proteomes" id="UP000006621"/>
    </source>
</evidence>
<gene>
    <name evidence="2" type="ordered locus">Flexsi_1374</name>
</gene>
<dbReference type="Gene3D" id="3.10.129.10">
    <property type="entry name" value="Hotdog Thioesterase"/>
    <property type="match status" value="1"/>
</dbReference>
<dbReference type="STRING" id="717231.Flexsi_1374"/>
<keyword evidence="3" id="KW-1185">Reference proteome</keyword>
<organism evidence="2 3">
    <name type="scientific">Flexistipes sinusarabici (strain ATCC 49648 / DSM 4947 / MAS 10)</name>
    <dbReference type="NCBI Taxonomy" id="717231"/>
    <lineage>
        <taxon>Bacteria</taxon>
        <taxon>Pseudomonadati</taxon>
        <taxon>Deferribacterota</taxon>
        <taxon>Deferribacteres</taxon>
        <taxon>Deferribacterales</taxon>
        <taxon>Flexistipitaceae</taxon>
        <taxon>Flexistipes</taxon>
    </lineage>
</organism>
<dbReference type="PANTHER" id="PTHR47260:SF3">
    <property type="entry name" value="THIOESTERASE FAMILY PROTEIN (AFU_ORTHOLOGUE AFUA_7G03960)"/>
    <property type="match status" value="1"/>
</dbReference>
<dbReference type="GO" id="GO:0016790">
    <property type="term" value="F:thiolester hydrolase activity"/>
    <property type="evidence" value="ECO:0007669"/>
    <property type="project" value="UniProtKB-ARBA"/>
</dbReference>
<dbReference type="HOGENOM" id="CLU_089876_6_2_0"/>
<protein>
    <recommendedName>
        <fullName evidence="1">Thioesterase domain-containing protein</fullName>
    </recommendedName>
</protein>
<sequence length="165" mass="18969">MSEKLYLPHSTRCFICGSENPVGLKHIFYVAGDSVSSDILIPDGFNGFKDIVHGGIVSALLDETMGWNAFVFGKGQNLYFTRDLNVKFRKSLNTDTPYLLKTEFISEKRMFAITKGYIIDKDNNIYAEAEGKFIEIPDEKMQETKQYLLFDNNKNYHPKTTIFRK</sequence>
<dbReference type="EMBL" id="CP002858">
    <property type="protein sequence ID" value="AEI15024.1"/>
    <property type="molecule type" value="Genomic_DNA"/>
</dbReference>
<dbReference type="Pfam" id="PF03061">
    <property type="entry name" value="4HBT"/>
    <property type="match status" value="1"/>
</dbReference>
<evidence type="ECO:0000313" key="2">
    <source>
        <dbReference type="EMBL" id="AEI15024.1"/>
    </source>
</evidence>
<dbReference type="InterPro" id="IPR029069">
    <property type="entry name" value="HotDog_dom_sf"/>
</dbReference>
<dbReference type="eggNOG" id="COG2050">
    <property type="taxonomic scope" value="Bacteria"/>
</dbReference>
<feature type="domain" description="Thioesterase" evidence="1">
    <location>
        <begin position="51"/>
        <end position="122"/>
    </location>
</feature>
<name>F8E7V6_FLESM</name>
<dbReference type="RefSeq" id="WP_013886507.1">
    <property type="nucleotide sequence ID" value="NC_015672.1"/>
</dbReference>
<dbReference type="AlphaFoldDB" id="F8E7V6"/>
<dbReference type="PANTHER" id="PTHR47260">
    <property type="entry name" value="UPF0644 PROTEIN PB2B4.06"/>
    <property type="match status" value="1"/>
</dbReference>
<evidence type="ECO:0000259" key="1">
    <source>
        <dbReference type="Pfam" id="PF03061"/>
    </source>
</evidence>
<proteinExistence type="predicted"/>
<dbReference type="InterPro" id="IPR006683">
    <property type="entry name" value="Thioestr_dom"/>
</dbReference>
<reference evidence="2 3" key="1">
    <citation type="journal article" date="2011" name="Stand. Genomic Sci.">
        <title>Genome sequence of the moderately thermophilic halophile Flexistipes sinusarabici strain (MAS10).</title>
        <authorList>
            <person name="Lapidus A."/>
            <person name="Chertkov O."/>
            <person name="Nolan M."/>
            <person name="Lucas S."/>
            <person name="Hammon N."/>
            <person name="Deshpande S."/>
            <person name="Cheng J.F."/>
            <person name="Tapia R."/>
            <person name="Han C."/>
            <person name="Goodwin L."/>
            <person name="Pitluck S."/>
            <person name="Liolios K."/>
            <person name="Pagani I."/>
            <person name="Ivanova N."/>
            <person name="Huntemann M."/>
            <person name="Mavromatis K."/>
            <person name="Mikhailova N."/>
            <person name="Pati A."/>
            <person name="Chen A."/>
            <person name="Palaniappan K."/>
            <person name="Land M."/>
            <person name="Hauser L."/>
            <person name="Brambilla E.M."/>
            <person name="Rohde M."/>
            <person name="Abt B."/>
            <person name="Spring S."/>
            <person name="Goker M."/>
            <person name="Bristow J."/>
            <person name="Eisen J.A."/>
            <person name="Markowitz V."/>
            <person name="Hugenholtz P."/>
            <person name="Kyrpides N.C."/>
            <person name="Klenk H.P."/>
            <person name="Woyke T."/>
        </authorList>
    </citation>
    <scope>NUCLEOTIDE SEQUENCE [LARGE SCALE GENOMIC DNA]</scope>
    <source>
        <strain evidence="3">DSM 4947 / MAS 10</strain>
    </source>
</reference>
<dbReference type="Proteomes" id="UP000006621">
    <property type="component" value="Chromosome"/>
</dbReference>
<dbReference type="OrthoDB" id="9792301at2"/>
<accession>F8E7V6</accession>
<reference evidence="3" key="2">
    <citation type="submission" date="2011-06" db="EMBL/GenBank/DDBJ databases">
        <title>The complete genome of Flexistipes sinusarabici DSM 4947.</title>
        <authorList>
            <person name="Lucas S."/>
            <person name="Han J."/>
            <person name="Lapidus A."/>
            <person name="Bruce D."/>
            <person name="Goodwin L."/>
            <person name="Pitluck S."/>
            <person name="Peters L."/>
            <person name="Kyrpides N."/>
            <person name="Mavromatis K."/>
            <person name="Ivanova N."/>
            <person name="Mikhailova N."/>
            <person name="Chertkov O."/>
            <person name="Detter J.C."/>
            <person name="Tapia R."/>
            <person name="Han C."/>
            <person name="Land M."/>
            <person name="Hauser L."/>
            <person name="Markowitz V."/>
            <person name="Cheng J.-F."/>
            <person name="Hugenholtz P."/>
            <person name="Woyke T."/>
            <person name="Wu D."/>
            <person name="Spring S."/>
            <person name="Schroeder M."/>
            <person name="Brambilla E."/>
            <person name="Klenk H.-P."/>
            <person name="Eisen J.A."/>
        </authorList>
    </citation>
    <scope>NUCLEOTIDE SEQUENCE [LARGE SCALE GENOMIC DNA]</scope>
    <source>
        <strain evidence="3">DSM 4947 / MAS 10</strain>
    </source>
</reference>
<dbReference type="InterPro" id="IPR052061">
    <property type="entry name" value="PTE-AB_protein"/>
</dbReference>
<dbReference type="CDD" id="cd03443">
    <property type="entry name" value="PaaI_thioesterase"/>
    <property type="match status" value="1"/>
</dbReference>
<dbReference type="KEGG" id="fsi:Flexsi_1374"/>
<dbReference type="SUPFAM" id="SSF54637">
    <property type="entry name" value="Thioesterase/thiol ester dehydrase-isomerase"/>
    <property type="match status" value="1"/>
</dbReference>